<evidence type="ECO:0000313" key="3">
    <source>
        <dbReference type="EMBL" id="GGD49199.1"/>
    </source>
</evidence>
<gene>
    <name evidence="3" type="ORF">GCM10011514_11730</name>
</gene>
<dbReference type="EMBL" id="BMKK01000002">
    <property type="protein sequence ID" value="GGD49199.1"/>
    <property type="molecule type" value="Genomic_DNA"/>
</dbReference>
<dbReference type="PROSITE" id="PS51724">
    <property type="entry name" value="SPOR"/>
    <property type="match status" value="1"/>
</dbReference>
<proteinExistence type="predicted"/>
<keyword evidence="1" id="KW-0472">Membrane</keyword>
<evidence type="ECO:0000313" key="4">
    <source>
        <dbReference type="Proteomes" id="UP000609064"/>
    </source>
</evidence>
<comment type="caution">
    <text evidence="3">The sequence shown here is derived from an EMBL/GenBank/DDBJ whole genome shotgun (WGS) entry which is preliminary data.</text>
</comment>
<organism evidence="3 4">
    <name type="scientific">Emticicia aquatilis</name>
    <dbReference type="NCBI Taxonomy" id="1537369"/>
    <lineage>
        <taxon>Bacteria</taxon>
        <taxon>Pseudomonadati</taxon>
        <taxon>Bacteroidota</taxon>
        <taxon>Cytophagia</taxon>
        <taxon>Cytophagales</taxon>
        <taxon>Leadbetterellaceae</taxon>
        <taxon>Emticicia</taxon>
    </lineage>
</organism>
<dbReference type="SUPFAM" id="SSF110997">
    <property type="entry name" value="Sporulation related repeat"/>
    <property type="match status" value="1"/>
</dbReference>
<keyword evidence="1" id="KW-1133">Transmembrane helix</keyword>
<dbReference type="GO" id="GO:0042834">
    <property type="term" value="F:peptidoglycan binding"/>
    <property type="evidence" value="ECO:0007669"/>
    <property type="project" value="InterPro"/>
</dbReference>
<dbReference type="AlphaFoldDB" id="A0A916YM12"/>
<keyword evidence="4" id="KW-1185">Reference proteome</keyword>
<reference evidence="3" key="1">
    <citation type="journal article" date="2014" name="Int. J. Syst. Evol. Microbiol.">
        <title>Complete genome sequence of Corynebacterium casei LMG S-19264T (=DSM 44701T), isolated from a smear-ripened cheese.</title>
        <authorList>
            <consortium name="US DOE Joint Genome Institute (JGI-PGF)"/>
            <person name="Walter F."/>
            <person name="Albersmeier A."/>
            <person name="Kalinowski J."/>
            <person name="Ruckert C."/>
        </authorList>
    </citation>
    <scope>NUCLEOTIDE SEQUENCE</scope>
    <source>
        <strain evidence="3">CGMCC 1.15958</strain>
    </source>
</reference>
<keyword evidence="1" id="KW-0812">Transmembrane</keyword>
<evidence type="ECO:0000259" key="2">
    <source>
        <dbReference type="PROSITE" id="PS51724"/>
    </source>
</evidence>
<dbReference type="InterPro" id="IPR007730">
    <property type="entry name" value="SPOR-like_dom"/>
</dbReference>
<dbReference type="InterPro" id="IPR036680">
    <property type="entry name" value="SPOR-like_sf"/>
</dbReference>
<name>A0A916YM12_9BACT</name>
<reference evidence="3" key="2">
    <citation type="submission" date="2020-09" db="EMBL/GenBank/DDBJ databases">
        <authorList>
            <person name="Sun Q."/>
            <person name="Zhou Y."/>
        </authorList>
    </citation>
    <scope>NUCLEOTIDE SEQUENCE</scope>
    <source>
        <strain evidence="3">CGMCC 1.15958</strain>
    </source>
</reference>
<evidence type="ECO:0000256" key="1">
    <source>
        <dbReference type="SAM" id="Phobius"/>
    </source>
</evidence>
<accession>A0A916YM12</accession>
<feature type="transmembrane region" description="Helical" evidence="1">
    <location>
        <begin position="135"/>
        <end position="156"/>
    </location>
</feature>
<protein>
    <recommendedName>
        <fullName evidence="2">SPOR domain-containing protein</fullName>
    </recommendedName>
</protein>
<dbReference type="InterPro" id="IPR041268">
    <property type="entry name" value="HU-CCDC81_bac_2"/>
</dbReference>
<sequence>MPPQKRIAFNEILKQDDGLLATHISRRESVTIDEAKRKIQSFVTDIKDSLATEKSFSFDKVGNFVLNEENSLVFEPDRKNNFYSESFGFDSLFPRQIAKEKYTYSQTFEEDDDELLVHKSSYSSTAVRKSTGWTYALYSIPILLLSTGLFVVLFSGPKSSNETAKSSFNPLDYIPKKEEVVQKVSVKTPTAETDIIKPNFDNQPVATTELKTLPVQPTTSVIETAPKKVESKKEIEKPAVTPVVEAATATINTAEKRYLIVSGVFKSLENVEKLQSILIKNGFTPKVIKVGELSKVVAAEAGSYAEATQLSEKHTKLIGEKPAIIKAN</sequence>
<dbReference type="Proteomes" id="UP000609064">
    <property type="component" value="Unassembled WGS sequence"/>
</dbReference>
<dbReference type="Pfam" id="PF18175">
    <property type="entry name" value="HU-CCDC81_bac_2"/>
    <property type="match status" value="1"/>
</dbReference>
<feature type="domain" description="SPOR" evidence="2">
    <location>
        <begin position="252"/>
        <end position="327"/>
    </location>
</feature>